<dbReference type="Proteomes" id="UP000676967">
    <property type="component" value="Chromosome"/>
</dbReference>
<keyword evidence="4" id="KW-1185">Reference proteome</keyword>
<accession>A0ABM7M9I0</accession>
<evidence type="ECO:0000313" key="3">
    <source>
        <dbReference type="EMBL" id="BCJ48272.1"/>
    </source>
</evidence>
<dbReference type="CDD" id="cd01949">
    <property type="entry name" value="GGDEF"/>
    <property type="match status" value="1"/>
</dbReference>
<dbReference type="InterPro" id="IPR043128">
    <property type="entry name" value="Rev_trsase/Diguanyl_cyclase"/>
</dbReference>
<dbReference type="NCBIfam" id="TIGR00254">
    <property type="entry name" value="GGDEF"/>
    <property type="match status" value="1"/>
</dbReference>
<dbReference type="Pfam" id="PF00990">
    <property type="entry name" value="GGDEF"/>
    <property type="match status" value="1"/>
</dbReference>
<feature type="domain" description="GGDEF" evidence="2">
    <location>
        <begin position="438"/>
        <end position="570"/>
    </location>
</feature>
<sequence>MLTCPARLPMMVDVKSARTPAGELVMLVDEAARLVRDPQRRVALARQGLERAAALGDEVARVRCTAMVTEFTARHGQPVDALPTALSLVGEADALGDPLAIAQAHHTAAMCLHLLDCVPESMEHGHEALEAYRAAGDAYGEGRVLSLVATLWAEMGDRHQALELFEQAHDLFLACADPSGAATMLAMMADGQREIGDPVAAAGTCERALRLFGTAGMPVDAQRAMTAYAQVLADLHRLEEAERWLDRAADHNRLPGGAVANQGYEVNRLLVLVRTVLNPSARWDAARETLERVIGLAGALHSQRSGAQAESLLAEVLHATGDDAGAYQHLLRCRELADAAAHGAHDRRIQALRVRFEVAQAQREAAQYRRQTEAQAAIIAELEQARATLAGQMADLQRLNEEVLHLSRTDPLTGIANRRRVTEYLTDLSKINQRYGAPPVAVALFDVDKFKHVNDRYGHEAGDRVLVALSRLMADHLRVTDLPARLGGDEFVIVMPGISLDGAMRACHRLLEAVRGYPWEQITPGLAVRISIGVADGSGLTDPDEMLRNADTALYRAKEAGRDAVMAGSP</sequence>
<evidence type="ECO:0000313" key="4">
    <source>
        <dbReference type="Proteomes" id="UP000676967"/>
    </source>
</evidence>
<reference evidence="3 4" key="1">
    <citation type="submission" date="2020-08" db="EMBL/GenBank/DDBJ databases">
        <title>Whole genome shotgun sequence of Actinoplanes ianthinogenes NBRC 13996.</title>
        <authorList>
            <person name="Komaki H."/>
            <person name="Tamura T."/>
        </authorList>
    </citation>
    <scope>NUCLEOTIDE SEQUENCE [LARGE SCALE GENOMIC DNA]</scope>
    <source>
        <strain evidence="3 4">NBRC 13996</strain>
    </source>
</reference>
<evidence type="ECO:0000259" key="2">
    <source>
        <dbReference type="PROSITE" id="PS50887"/>
    </source>
</evidence>
<dbReference type="EMBL" id="AP023356">
    <property type="protein sequence ID" value="BCJ48272.1"/>
    <property type="molecule type" value="Genomic_DNA"/>
</dbReference>
<evidence type="ECO:0000256" key="1">
    <source>
        <dbReference type="SAM" id="Coils"/>
    </source>
</evidence>
<dbReference type="SUPFAM" id="SSF55073">
    <property type="entry name" value="Nucleotide cyclase"/>
    <property type="match status" value="1"/>
</dbReference>
<dbReference type="InterPro" id="IPR050469">
    <property type="entry name" value="Diguanylate_Cyclase"/>
</dbReference>
<dbReference type="Gene3D" id="1.25.40.10">
    <property type="entry name" value="Tetratricopeptide repeat domain"/>
    <property type="match status" value="2"/>
</dbReference>
<dbReference type="PANTHER" id="PTHR45138:SF9">
    <property type="entry name" value="DIGUANYLATE CYCLASE DGCM-RELATED"/>
    <property type="match status" value="1"/>
</dbReference>
<dbReference type="PANTHER" id="PTHR45138">
    <property type="entry name" value="REGULATORY COMPONENTS OF SENSORY TRANSDUCTION SYSTEM"/>
    <property type="match status" value="1"/>
</dbReference>
<feature type="coiled-coil region" evidence="1">
    <location>
        <begin position="351"/>
        <end position="402"/>
    </location>
</feature>
<dbReference type="Gene3D" id="3.30.70.270">
    <property type="match status" value="1"/>
</dbReference>
<gene>
    <name evidence="3" type="ORF">Aiant_89290</name>
</gene>
<dbReference type="InterPro" id="IPR029787">
    <property type="entry name" value="Nucleotide_cyclase"/>
</dbReference>
<dbReference type="SMART" id="SM00267">
    <property type="entry name" value="GGDEF"/>
    <property type="match status" value="1"/>
</dbReference>
<dbReference type="SUPFAM" id="SSF48452">
    <property type="entry name" value="TPR-like"/>
    <property type="match status" value="1"/>
</dbReference>
<protein>
    <recommendedName>
        <fullName evidence="2">GGDEF domain-containing protein</fullName>
    </recommendedName>
</protein>
<keyword evidence="1" id="KW-0175">Coiled coil</keyword>
<proteinExistence type="predicted"/>
<dbReference type="InterPro" id="IPR000160">
    <property type="entry name" value="GGDEF_dom"/>
</dbReference>
<name>A0ABM7M9I0_9ACTN</name>
<dbReference type="PROSITE" id="PS50887">
    <property type="entry name" value="GGDEF"/>
    <property type="match status" value="1"/>
</dbReference>
<dbReference type="InterPro" id="IPR011990">
    <property type="entry name" value="TPR-like_helical_dom_sf"/>
</dbReference>
<organism evidence="3 4">
    <name type="scientific">Actinoplanes ianthinogenes</name>
    <dbReference type="NCBI Taxonomy" id="122358"/>
    <lineage>
        <taxon>Bacteria</taxon>
        <taxon>Bacillati</taxon>
        <taxon>Actinomycetota</taxon>
        <taxon>Actinomycetes</taxon>
        <taxon>Micromonosporales</taxon>
        <taxon>Micromonosporaceae</taxon>
        <taxon>Actinoplanes</taxon>
    </lineage>
</organism>